<keyword evidence="2" id="KW-1185">Reference proteome</keyword>
<evidence type="ECO:0000313" key="1">
    <source>
        <dbReference type="EMBL" id="TFY76715.1"/>
    </source>
</evidence>
<reference evidence="1 2" key="1">
    <citation type="submission" date="2019-02" db="EMBL/GenBank/DDBJ databases">
        <title>Genome sequencing of the rare red list fungi Hericium alpestre (H. flagellum).</title>
        <authorList>
            <person name="Buettner E."/>
            <person name="Kellner H."/>
        </authorList>
    </citation>
    <scope>NUCLEOTIDE SEQUENCE [LARGE SCALE GENOMIC DNA]</scope>
    <source>
        <strain evidence="1 2">DSM 108284</strain>
    </source>
</reference>
<dbReference type="EMBL" id="SFCI01001120">
    <property type="protein sequence ID" value="TFY76715.1"/>
    <property type="molecule type" value="Genomic_DNA"/>
</dbReference>
<proteinExistence type="predicted"/>
<gene>
    <name evidence="1" type="ORF">EWM64_g7296</name>
</gene>
<accession>A0A4Y9ZQ49</accession>
<evidence type="ECO:0000313" key="2">
    <source>
        <dbReference type="Proteomes" id="UP000298061"/>
    </source>
</evidence>
<comment type="caution">
    <text evidence="1">The sequence shown here is derived from an EMBL/GenBank/DDBJ whole genome shotgun (WGS) entry which is preliminary data.</text>
</comment>
<dbReference type="AlphaFoldDB" id="A0A4Y9ZQ49"/>
<dbReference type="Proteomes" id="UP000298061">
    <property type="component" value="Unassembled WGS sequence"/>
</dbReference>
<organism evidence="1 2">
    <name type="scientific">Hericium alpestre</name>
    <dbReference type="NCBI Taxonomy" id="135208"/>
    <lineage>
        <taxon>Eukaryota</taxon>
        <taxon>Fungi</taxon>
        <taxon>Dikarya</taxon>
        <taxon>Basidiomycota</taxon>
        <taxon>Agaricomycotina</taxon>
        <taxon>Agaricomycetes</taxon>
        <taxon>Russulales</taxon>
        <taxon>Hericiaceae</taxon>
        <taxon>Hericium</taxon>
    </lineage>
</organism>
<protein>
    <submittedName>
        <fullName evidence="1">Uncharacterized protein</fullName>
    </submittedName>
</protein>
<name>A0A4Y9ZQ49_9AGAM</name>
<sequence length="234" mass="26481">MNPFSPFYSNCELPMFERAGMGDWARYLIYQITQSGTAGRDALRFIGTRSLVHLRHYKERGLSKGEYVVADLHRPGDQGDSTVPFRSIYLRIERGGPEPEHMAAIELHLRDFASRQERYAARDSVEIIHALPSTDELIAQAVWGEKARHPTLIQLALACFDVHKADPGCFWGKAQSFFFAANVVMLLAEEFGVEYQRISHTAGMWAGFCIYSAPPHAADTLRVTFKQDIKMANR</sequence>